<feature type="transmembrane region" description="Helical" evidence="6">
    <location>
        <begin position="456"/>
        <end position="472"/>
    </location>
</feature>
<dbReference type="Proteomes" id="UP000823405">
    <property type="component" value="Unassembled WGS sequence"/>
</dbReference>
<dbReference type="GO" id="GO:0022857">
    <property type="term" value="F:transmembrane transporter activity"/>
    <property type="evidence" value="ECO:0007669"/>
    <property type="project" value="InterPro"/>
</dbReference>
<evidence type="ECO:0000313" key="7">
    <source>
        <dbReference type="EMBL" id="KAG0291897.1"/>
    </source>
</evidence>
<feature type="transmembrane region" description="Helical" evidence="6">
    <location>
        <begin position="492"/>
        <end position="515"/>
    </location>
</feature>
<dbReference type="PANTHER" id="PTHR45649">
    <property type="entry name" value="AMINO-ACID PERMEASE BAT1"/>
    <property type="match status" value="1"/>
</dbReference>
<feature type="transmembrane region" description="Helical" evidence="6">
    <location>
        <begin position="347"/>
        <end position="371"/>
    </location>
</feature>
<evidence type="ECO:0000256" key="3">
    <source>
        <dbReference type="ARBA" id="ARBA00022692"/>
    </source>
</evidence>
<dbReference type="EMBL" id="JAAAIN010002578">
    <property type="protein sequence ID" value="KAG0291897.1"/>
    <property type="molecule type" value="Genomic_DNA"/>
</dbReference>
<dbReference type="GO" id="GO:0016020">
    <property type="term" value="C:membrane"/>
    <property type="evidence" value="ECO:0007669"/>
    <property type="project" value="UniProtKB-SubCell"/>
</dbReference>
<keyword evidence="3 6" id="KW-0812">Transmembrane</keyword>
<comment type="caution">
    <text evidence="7">The sequence shown here is derived from an EMBL/GenBank/DDBJ whole genome shotgun (WGS) entry which is preliminary data.</text>
</comment>
<feature type="transmembrane region" description="Helical" evidence="6">
    <location>
        <begin position="225"/>
        <end position="244"/>
    </location>
</feature>
<name>A0A9P6UG75_9FUNG</name>
<evidence type="ECO:0000256" key="6">
    <source>
        <dbReference type="SAM" id="Phobius"/>
    </source>
</evidence>
<proteinExistence type="predicted"/>
<feature type="transmembrane region" description="Helical" evidence="6">
    <location>
        <begin position="199"/>
        <end position="218"/>
    </location>
</feature>
<evidence type="ECO:0000256" key="4">
    <source>
        <dbReference type="ARBA" id="ARBA00022989"/>
    </source>
</evidence>
<evidence type="ECO:0008006" key="9">
    <source>
        <dbReference type="Google" id="ProtNLM"/>
    </source>
</evidence>
<keyword evidence="4 6" id="KW-1133">Transmembrane helix</keyword>
<dbReference type="AlphaFoldDB" id="A0A9P6UG75"/>
<feature type="transmembrane region" description="Helical" evidence="6">
    <location>
        <begin position="413"/>
        <end position="436"/>
    </location>
</feature>
<feature type="transmembrane region" description="Helical" evidence="6">
    <location>
        <begin position="73"/>
        <end position="97"/>
    </location>
</feature>
<evidence type="ECO:0000256" key="1">
    <source>
        <dbReference type="ARBA" id="ARBA00004141"/>
    </source>
</evidence>
<evidence type="ECO:0000256" key="5">
    <source>
        <dbReference type="ARBA" id="ARBA00023136"/>
    </source>
</evidence>
<dbReference type="InterPro" id="IPR002293">
    <property type="entry name" value="AA/rel_permease1"/>
</dbReference>
<dbReference type="OrthoDB" id="10054429at2759"/>
<dbReference type="Gene3D" id="1.20.1740.10">
    <property type="entry name" value="Amino acid/polyamine transporter I"/>
    <property type="match status" value="1"/>
</dbReference>
<protein>
    <recommendedName>
        <fullName evidence="9">Amino acid transporter</fullName>
    </recommendedName>
</protein>
<comment type="subcellular location">
    <subcellularLocation>
        <location evidence="1">Membrane</location>
        <topology evidence="1">Multi-pass membrane protein</topology>
    </subcellularLocation>
</comment>
<dbReference type="Pfam" id="PF13520">
    <property type="entry name" value="AA_permease_2"/>
    <property type="match status" value="1"/>
</dbReference>
<keyword evidence="2" id="KW-0813">Transport</keyword>
<feature type="transmembrane region" description="Helical" evidence="6">
    <location>
        <begin position="109"/>
        <end position="137"/>
    </location>
</feature>
<organism evidence="7 8">
    <name type="scientific">Linnemannia gamsii</name>
    <dbReference type="NCBI Taxonomy" id="64522"/>
    <lineage>
        <taxon>Eukaryota</taxon>
        <taxon>Fungi</taxon>
        <taxon>Fungi incertae sedis</taxon>
        <taxon>Mucoromycota</taxon>
        <taxon>Mortierellomycotina</taxon>
        <taxon>Mortierellomycetes</taxon>
        <taxon>Mortierellales</taxon>
        <taxon>Mortierellaceae</taxon>
        <taxon>Linnemannia</taxon>
    </lineage>
</organism>
<dbReference type="PANTHER" id="PTHR45649:SF26">
    <property type="entry name" value="OS04G0435100 PROTEIN"/>
    <property type="match status" value="1"/>
</dbReference>
<sequence length="643" mass="68878">MNSNVQVPPPVHQIQGDAEVYPPAYPSSNGENGSFHSYDEAISFVKMYSPKTAVTESKSLPPKPTLLQRIKRAVAPLQTLATTVTVTSVMTGIVPLAQTTLTAGGPVVMLFGFIFVCLMTSTIALSLADIASGFPYVKGGLIEYSRRLAPPKLRRISSWFVGWLHFAAFVTGSSSCAFAFALFSTATIQIATGHAPQRWITVLIHIVTSILFGAINAYNINIDMISVVWHVVGPIIVLLTIATANRTPPSVSWVITHFENQTGWSSPFYVTLIGISQSAFTFTGYDAPIHTMYNVKDAAWKVPQGIFIGLLVSLTMGILVILTFLFGINDLNAIINPTISGVSAIEIFVHLIGHFGTTCITVIMIGMFFFCGQGIVKAVSQIGQELAVSGAFPKSEYFAKVTEKGRAPARMGWLCTGISCGIGMLYLVNTTALQAITSAVSIELNNDLVCAQTTSIFFSIVYSVPIALRLFYPNPTLFQPGPFSLGPLRRPIAFIAITYSIVGVFVFSLPAAYPITTDNMNYASVLMSSTVGLILGYWFLSARHWFALDLRSEVGGGGSGVGMSEKMPSTMSSIGSGRGSGVGAGVGAGVGVGSGGLCGMSQPEGFDATLTGLEDSAVEYDDKDLDEIEHWLDHLERDLRTLE</sequence>
<feature type="transmembrane region" description="Helical" evidence="6">
    <location>
        <begin position="521"/>
        <end position="540"/>
    </location>
</feature>
<evidence type="ECO:0000313" key="8">
    <source>
        <dbReference type="Proteomes" id="UP000823405"/>
    </source>
</evidence>
<reference evidence="7" key="1">
    <citation type="journal article" date="2020" name="Fungal Divers.">
        <title>Resolving the Mortierellaceae phylogeny through synthesis of multi-gene phylogenetics and phylogenomics.</title>
        <authorList>
            <person name="Vandepol N."/>
            <person name="Liber J."/>
            <person name="Desiro A."/>
            <person name="Na H."/>
            <person name="Kennedy M."/>
            <person name="Barry K."/>
            <person name="Grigoriev I.V."/>
            <person name="Miller A.N."/>
            <person name="O'Donnell K."/>
            <person name="Stajich J.E."/>
            <person name="Bonito G."/>
        </authorList>
    </citation>
    <scope>NUCLEOTIDE SEQUENCE</scope>
    <source>
        <strain evidence="7">NVP60</strain>
    </source>
</reference>
<gene>
    <name evidence="7" type="ORF">BGZ97_005755</name>
</gene>
<keyword evidence="5 6" id="KW-0472">Membrane</keyword>
<feature type="transmembrane region" description="Helical" evidence="6">
    <location>
        <begin position="306"/>
        <end position="327"/>
    </location>
</feature>
<evidence type="ECO:0000256" key="2">
    <source>
        <dbReference type="ARBA" id="ARBA00022448"/>
    </source>
</evidence>
<feature type="transmembrane region" description="Helical" evidence="6">
    <location>
        <begin position="158"/>
        <end position="183"/>
    </location>
</feature>
<keyword evidence="8" id="KW-1185">Reference proteome</keyword>
<accession>A0A9P6UG75</accession>